<organism evidence="1 2">
    <name type="scientific">Actinomadura darangshiensis</name>
    <dbReference type="NCBI Taxonomy" id="705336"/>
    <lineage>
        <taxon>Bacteria</taxon>
        <taxon>Bacillati</taxon>
        <taxon>Actinomycetota</taxon>
        <taxon>Actinomycetes</taxon>
        <taxon>Streptosporangiales</taxon>
        <taxon>Thermomonosporaceae</taxon>
        <taxon>Actinomadura</taxon>
    </lineage>
</organism>
<reference evidence="1 2" key="1">
    <citation type="submission" date="2019-03" db="EMBL/GenBank/DDBJ databases">
        <title>Draft genome sequences of novel Actinobacteria.</title>
        <authorList>
            <person name="Sahin N."/>
            <person name="Ay H."/>
            <person name="Saygin H."/>
        </authorList>
    </citation>
    <scope>NUCLEOTIDE SEQUENCE [LARGE SCALE GENOMIC DNA]</scope>
    <source>
        <strain evidence="1 2">DSM 45941</strain>
    </source>
</reference>
<dbReference type="OrthoDB" id="3478698at2"/>
<dbReference type="Proteomes" id="UP000295578">
    <property type="component" value="Unassembled WGS sequence"/>
</dbReference>
<evidence type="ECO:0000313" key="2">
    <source>
        <dbReference type="Proteomes" id="UP000295578"/>
    </source>
</evidence>
<accession>A0A4R4ZIJ3</accession>
<dbReference type="EMBL" id="SMKY01000619">
    <property type="protein sequence ID" value="TDD58528.1"/>
    <property type="molecule type" value="Genomic_DNA"/>
</dbReference>
<protein>
    <recommendedName>
        <fullName evidence="3">DUF5666 domain-containing protein</fullName>
    </recommendedName>
</protein>
<sequence length="65" mass="6658">MGNTIYLRTSSGQTVKVTTNGTTKVLITKDGKLRNLGKGSTIVVRGSTGTDGSVTANTVTKGSAR</sequence>
<name>A0A4R4ZIJ3_9ACTN</name>
<keyword evidence="2" id="KW-1185">Reference proteome</keyword>
<evidence type="ECO:0008006" key="3">
    <source>
        <dbReference type="Google" id="ProtNLM"/>
    </source>
</evidence>
<evidence type="ECO:0000313" key="1">
    <source>
        <dbReference type="EMBL" id="TDD58528.1"/>
    </source>
</evidence>
<gene>
    <name evidence="1" type="ORF">E1293_46935</name>
</gene>
<proteinExistence type="predicted"/>
<comment type="caution">
    <text evidence="1">The sequence shown here is derived from an EMBL/GenBank/DDBJ whole genome shotgun (WGS) entry which is preliminary data.</text>
</comment>
<dbReference type="AlphaFoldDB" id="A0A4R4ZIJ3"/>